<name>A0A915EPI8_9BILA</name>
<feature type="domain" description="BTB" evidence="1">
    <location>
        <begin position="39"/>
        <end position="102"/>
    </location>
</feature>
<dbReference type="PROSITE" id="PS50097">
    <property type="entry name" value="BTB"/>
    <property type="match status" value="1"/>
</dbReference>
<reference evidence="3" key="1">
    <citation type="submission" date="2022-11" db="UniProtKB">
        <authorList>
            <consortium name="WormBaseParasite"/>
        </authorList>
    </citation>
    <scope>IDENTIFICATION</scope>
</reference>
<dbReference type="Gene3D" id="3.30.710.10">
    <property type="entry name" value="Potassium Channel Kv1.1, Chain A"/>
    <property type="match status" value="1"/>
</dbReference>
<dbReference type="Proteomes" id="UP000887574">
    <property type="component" value="Unplaced"/>
</dbReference>
<organism evidence="2 3">
    <name type="scientific">Ditylenchus dipsaci</name>
    <dbReference type="NCBI Taxonomy" id="166011"/>
    <lineage>
        <taxon>Eukaryota</taxon>
        <taxon>Metazoa</taxon>
        <taxon>Ecdysozoa</taxon>
        <taxon>Nematoda</taxon>
        <taxon>Chromadorea</taxon>
        <taxon>Rhabditida</taxon>
        <taxon>Tylenchina</taxon>
        <taxon>Tylenchomorpha</taxon>
        <taxon>Sphaerularioidea</taxon>
        <taxon>Anguinidae</taxon>
        <taxon>Anguininae</taxon>
        <taxon>Ditylenchus</taxon>
    </lineage>
</organism>
<sequence length="197" mass="22224">MDRSNVIIVSVDIRVRDSVAQRNAKNLDLFSSPSKFPAADCVLVIGGEHIHASKAYLAIHSKVFKEMFENKSQKEYELTELNHFDFMELLAVIYPSYSPITDENVENLLKLAKRFEMVSVINQCETFLKFDSDLPLGRKLVLAQSYYLIDLKHACAELCLCAADVKNMGEDYALLDPDTKCLLLKSLLKADKKPTTG</sequence>
<accession>A0A915EPI8</accession>
<proteinExistence type="predicted"/>
<keyword evidence="2" id="KW-1185">Reference proteome</keyword>
<evidence type="ECO:0000313" key="3">
    <source>
        <dbReference type="WBParaSite" id="jg757"/>
    </source>
</evidence>
<dbReference type="Pfam" id="PF00651">
    <property type="entry name" value="BTB"/>
    <property type="match status" value="1"/>
</dbReference>
<dbReference type="SUPFAM" id="SSF54695">
    <property type="entry name" value="POZ domain"/>
    <property type="match status" value="1"/>
</dbReference>
<dbReference type="PANTHER" id="PTHR47022">
    <property type="entry name" value="BTB AND MATH DOMAIN-CONTAINING PROTEIN 36-RELATED"/>
    <property type="match status" value="1"/>
</dbReference>
<dbReference type="WBParaSite" id="jg757">
    <property type="protein sequence ID" value="jg757"/>
    <property type="gene ID" value="jg757"/>
</dbReference>
<evidence type="ECO:0000259" key="1">
    <source>
        <dbReference type="PROSITE" id="PS50097"/>
    </source>
</evidence>
<dbReference type="CDD" id="cd18186">
    <property type="entry name" value="BTB_POZ_ZBTB_KLHL-like"/>
    <property type="match status" value="1"/>
</dbReference>
<dbReference type="InterPro" id="IPR000210">
    <property type="entry name" value="BTB/POZ_dom"/>
</dbReference>
<dbReference type="SMART" id="SM00225">
    <property type="entry name" value="BTB"/>
    <property type="match status" value="1"/>
</dbReference>
<evidence type="ECO:0000313" key="2">
    <source>
        <dbReference type="Proteomes" id="UP000887574"/>
    </source>
</evidence>
<dbReference type="InterPro" id="IPR011333">
    <property type="entry name" value="SKP1/BTB/POZ_sf"/>
</dbReference>
<dbReference type="AlphaFoldDB" id="A0A915EPI8"/>
<protein>
    <submittedName>
        <fullName evidence="3">BTB domain-containing protein</fullName>
    </submittedName>
</protein>
<dbReference type="PANTHER" id="PTHR47022:SF1">
    <property type="entry name" value="BTB AND MATH DOMAIN-CONTAINING PROTEIN 36-RELATED"/>
    <property type="match status" value="1"/>
</dbReference>